<reference evidence="3" key="1">
    <citation type="submission" date="2017-09" db="EMBL/GenBank/DDBJ databases">
        <title>Depth-based differentiation of microbial function through sediment-hosted aquifers and enrichment of novel symbionts in the deep terrestrial subsurface.</title>
        <authorList>
            <person name="Probst A.J."/>
            <person name="Ladd B."/>
            <person name="Jarett J.K."/>
            <person name="Geller-Mcgrath D.E."/>
            <person name="Sieber C.M.K."/>
            <person name="Emerson J.B."/>
            <person name="Anantharaman K."/>
            <person name="Thomas B.C."/>
            <person name="Malmstrom R."/>
            <person name="Stieglmeier M."/>
            <person name="Klingl A."/>
            <person name="Woyke T."/>
            <person name="Ryan C.M."/>
            <person name="Banfield J.F."/>
        </authorList>
    </citation>
    <scope>NUCLEOTIDE SEQUENCE [LARGE SCALE GENOMIC DNA]</scope>
</reference>
<dbReference type="InterPro" id="IPR036397">
    <property type="entry name" value="RNaseH_sf"/>
</dbReference>
<dbReference type="SUPFAM" id="SSF46689">
    <property type="entry name" value="Homeodomain-like"/>
    <property type="match status" value="1"/>
</dbReference>
<dbReference type="EMBL" id="PFRH01000068">
    <property type="protein sequence ID" value="PJC52601.1"/>
    <property type="molecule type" value="Genomic_DNA"/>
</dbReference>
<dbReference type="InterPro" id="IPR036388">
    <property type="entry name" value="WH-like_DNA-bd_sf"/>
</dbReference>
<dbReference type="GO" id="GO:0003676">
    <property type="term" value="F:nucleic acid binding"/>
    <property type="evidence" value="ECO:0007669"/>
    <property type="project" value="InterPro"/>
</dbReference>
<proteinExistence type="predicted"/>
<dbReference type="Proteomes" id="UP000231456">
    <property type="component" value="Unassembled WGS sequence"/>
</dbReference>
<accession>A0A2M8FA53</accession>
<gene>
    <name evidence="2" type="ORF">CO030_02005</name>
</gene>
<protein>
    <recommendedName>
        <fullName evidence="1">Integrase catalytic domain-containing protein</fullName>
    </recommendedName>
</protein>
<evidence type="ECO:0000259" key="1">
    <source>
        <dbReference type="PROSITE" id="PS50994"/>
    </source>
</evidence>
<dbReference type="PROSITE" id="PS50994">
    <property type="entry name" value="INTEGRASE"/>
    <property type="match status" value="1"/>
</dbReference>
<comment type="caution">
    <text evidence="2">The sequence shown here is derived from an EMBL/GenBank/DDBJ whole genome shotgun (WGS) entry which is preliminary data.</text>
</comment>
<feature type="non-terminal residue" evidence="2">
    <location>
        <position position="236"/>
    </location>
</feature>
<dbReference type="Pfam" id="PF13565">
    <property type="entry name" value="HTH_32"/>
    <property type="match status" value="1"/>
</dbReference>
<dbReference type="GO" id="GO:0015074">
    <property type="term" value="P:DNA integration"/>
    <property type="evidence" value="ECO:0007669"/>
    <property type="project" value="InterPro"/>
</dbReference>
<dbReference type="AlphaFoldDB" id="A0A2M8FA53"/>
<organism evidence="2 3">
    <name type="scientific">Candidatus Magasanikbacteria bacterium CG_4_9_14_0_2_um_filter_42_11</name>
    <dbReference type="NCBI Taxonomy" id="1974643"/>
    <lineage>
        <taxon>Bacteria</taxon>
        <taxon>Candidatus Magasanikiibacteriota</taxon>
    </lineage>
</organism>
<sequence length="236" mass="27911">MSHEDNITKIKLCYTLWKNGISPEAIPAQLGVHRSTVYRWIHGFQMTGIREFERRYRRAKKGRKQPRKTSVLAKVRILAIRKEYKQCCGQKIRYILQREYGMDISVATIYRILGGTYQLRSKWKKYSKRGYVRKGSQPREVIQTDTVDFGSVYAFTAIDTYTKEASVIIRPRLTAQDGQTALKEQLQYFEKIDHIQRDGGSEFKKEWQQYAEQHIPSIRTARPYKKNEQAFIERFN</sequence>
<dbReference type="Gene3D" id="1.10.10.10">
    <property type="entry name" value="Winged helix-like DNA-binding domain superfamily/Winged helix DNA-binding domain"/>
    <property type="match status" value="1"/>
</dbReference>
<dbReference type="InterPro" id="IPR012337">
    <property type="entry name" value="RNaseH-like_sf"/>
</dbReference>
<feature type="domain" description="Integrase catalytic" evidence="1">
    <location>
        <begin position="134"/>
        <end position="236"/>
    </location>
</feature>
<name>A0A2M8FA53_9BACT</name>
<dbReference type="InterPro" id="IPR001584">
    <property type="entry name" value="Integrase_cat-core"/>
</dbReference>
<evidence type="ECO:0000313" key="3">
    <source>
        <dbReference type="Proteomes" id="UP000231456"/>
    </source>
</evidence>
<dbReference type="SUPFAM" id="SSF53098">
    <property type="entry name" value="Ribonuclease H-like"/>
    <property type="match status" value="1"/>
</dbReference>
<dbReference type="Pfam" id="PF00665">
    <property type="entry name" value="rve"/>
    <property type="match status" value="1"/>
</dbReference>
<dbReference type="InterPro" id="IPR009057">
    <property type="entry name" value="Homeodomain-like_sf"/>
</dbReference>
<dbReference type="Gene3D" id="3.30.420.10">
    <property type="entry name" value="Ribonuclease H-like superfamily/Ribonuclease H"/>
    <property type="match status" value="1"/>
</dbReference>
<evidence type="ECO:0000313" key="2">
    <source>
        <dbReference type="EMBL" id="PJC52601.1"/>
    </source>
</evidence>